<feature type="transmembrane region" description="Helical" evidence="1">
    <location>
        <begin position="29"/>
        <end position="47"/>
    </location>
</feature>
<dbReference type="OrthoDB" id="1161417at2"/>
<dbReference type="RefSeq" id="WP_131248784.1">
    <property type="nucleotide sequence ID" value="NZ_AQRA01000002.1"/>
</dbReference>
<dbReference type="STRING" id="1317122.ATO12_10725"/>
<name>A0A023BYP0_9FLAO</name>
<evidence type="ECO:0000313" key="3">
    <source>
        <dbReference type="Proteomes" id="UP000023541"/>
    </source>
</evidence>
<proteinExistence type="predicted"/>
<dbReference type="AlphaFoldDB" id="A0A023BYP0"/>
<evidence type="ECO:0000313" key="2">
    <source>
        <dbReference type="EMBL" id="EZH75186.1"/>
    </source>
</evidence>
<dbReference type="EMBL" id="AQRA01000002">
    <property type="protein sequence ID" value="EZH75186.1"/>
    <property type="molecule type" value="Genomic_DNA"/>
</dbReference>
<protein>
    <submittedName>
        <fullName evidence="2">Uncharacterized protein</fullName>
    </submittedName>
</protein>
<dbReference type="Proteomes" id="UP000023541">
    <property type="component" value="Unassembled WGS sequence"/>
</dbReference>
<reference evidence="2 3" key="1">
    <citation type="submission" date="2014-04" db="EMBL/GenBank/DDBJ databases">
        <title>Aquimarina sp. 22II-S11-z7 Genome Sequencing.</title>
        <authorList>
            <person name="Lai Q."/>
        </authorList>
    </citation>
    <scope>NUCLEOTIDE SEQUENCE [LARGE SCALE GENOMIC DNA]</scope>
    <source>
        <strain evidence="2 3">22II-S11-z7</strain>
    </source>
</reference>
<feature type="transmembrane region" description="Helical" evidence="1">
    <location>
        <begin position="7"/>
        <end position="23"/>
    </location>
</feature>
<keyword evidence="1" id="KW-1133">Transmembrane helix</keyword>
<keyword evidence="1" id="KW-0812">Transmembrane</keyword>
<comment type="caution">
    <text evidence="2">The sequence shown here is derived from an EMBL/GenBank/DDBJ whole genome shotgun (WGS) entry which is preliminary data.</text>
</comment>
<accession>A0A023BYP0</accession>
<dbReference type="eggNOG" id="ENOG5030YUR">
    <property type="taxonomic scope" value="Bacteria"/>
</dbReference>
<evidence type="ECO:0000256" key="1">
    <source>
        <dbReference type="SAM" id="Phobius"/>
    </source>
</evidence>
<keyword evidence="1" id="KW-0472">Membrane</keyword>
<gene>
    <name evidence="2" type="ORF">ATO12_10725</name>
</gene>
<keyword evidence="3" id="KW-1185">Reference proteome</keyword>
<organism evidence="2 3">
    <name type="scientific">Aquimarina atlantica</name>
    <dbReference type="NCBI Taxonomy" id="1317122"/>
    <lineage>
        <taxon>Bacteria</taxon>
        <taxon>Pseudomonadati</taxon>
        <taxon>Bacteroidota</taxon>
        <taxon>Flavobacteriia</taxon>
        <taxon>Flavobacteriales</taxon>
        <taxon>Flavobacteriaceae</taxon>
        <taxon>Aquimarina</taxon>
    </lineage>
</organism>
<sequence length="143" mass="17128">MFSFITIVVYAMISLVSFLVVKLPVILSVLFFCIGVFFAGFSTAYRITKNFKNEKLFILYRWVFWKTKLNLEFPDYISVFHASFISRDEEDGSESRFKKWVVRFFKDNRFFTILEENDYEKALEKANELSKLLEVEIYDRSKE</sequence>